<dbReference type="EMBL" id="KN822029">
    <property type="protein sequence ID" value="KIM64341.1"/>
    <property type="molecule type" value="Genomic_DNA"/>
</dbReference>
<dbReference type="AlphaFoldDB" id="A0A0C3E8M5"/>
<gene>
    <name evidence="1" type="ORF">SCLCIDRAFT_1213448</name>
</gene>
<evidence type="ECO:0000313" key="2">
    <source>
        <dbReference type="Proteomes" id="UP000053989"/>
    </source>
</evidence>
<proteinExistence type="predicted"/>
<protein>
    <submittedName>
        <fullName evidence="1">Uncharacterized protein</fullName>
    </submittedName>
</protein>
<evidence type="ECO:0000313" key="1">
    <source>
        <dbReference type="EMBL" id="KIM64341.1"/>
    </source>
</evidence>
<keyword evidence="2" id="KW-1185">Reference proteome</keyword>
<dbReference type="InParanoid" id="A0A0C3E8M5"/>
<dbReference type="Proteomes" id="UP000053989">
    <property type="component" value="Unassembled WGS sequence"/>
</dbReference>
<sequence length="60" mass="6555">MAACVVSPSLVTDALFEFYAEVLEALEIKIVIAWLNTTWFHSRSLPLQDCAPAGKEGTTV</sequence>
<reference evidence="1 2" key="1">
    <citation type="submission" date="2014-04" db="EMBL/GenBank/DDBJ databases">
        <authorList>
            <consortium name="DOE Joint Genome Institute"/>
            <person name="Kuo A."/>
            <person name="Kohler A."/>
            <person name="Nagy L.G."/>
            <person name="Floudas D."/>
            <person name="Copeland A."/>
            <person name="Barry K.W."/>
            <person name="Cichocki N."/>
            <person name="Veneault-Fourrey C."/>
            <person name="LaButti K."/>
            <person name="Lindquist E.A."/>
            <person name="Lipzen A."/>
            <person name="Lundell T."/>
            <person name="Morin E."/>
            <person name="Murat C."/>
            <person name="Sun H."/>
            <person name="Tunlid A."/>
            <person name="Henrissat B."/>
            <person name="Grigoriev I.V."/>
            <person name="Hibbett D.S."/>
            <person name="Martin F."/>
            <person name="Nordberg H.P."/>
            <person name="Cantor M.N."/>
            <person name="Hua S.X."/>
        </authorList>
    </citation>
    <scope>NUCLEOTIDE SEQUENCE [LARGE SCALE GENOMIC DNA]</scope>
    <source>
        <strain evidence="1 2">Foug A</strain>
    </source>
</reference>
<name>A0A0C3E8M5_9AGAM</name>
<organism evidence="1 2">
    <name type="scientific">Scleroderma citrinum Foug A</name>
    <dbReference type="NCBI Taxonomy" id="1036808"/>
    <lineage>
        <taxon>Eukaryota</taxon>
        <taxon>Fungi</taxon>
        <taxon>Dikarya</taxon>
        <taxon>Basidiomycota</taxon>
        <taxon>Agaricomycotina</taxon>
        <taxon>Agaricomycetes</taxon>
        <taxon>Agaricomycetidae</taxon>
        <taxon>Boletales</taxon>
        <taxon>Sclerodermatineae</taxon>
        <taxon>Sclerodermataceae</taxon>
        <taxon>Scleroderma</taxon>
    </lineage>
</organism>
<reference evidence="2" key="2">
    <citation type="submission" date="2015-01" db="EMBL/GenBank/DDBJ databases">
        <title>Evolutionary Origins and Diversification of the Mycorrhizal Mutualists.</title>
        <authorList>
            <consortium name="DOE Joint Genome Institute"/>
            <consortium name="Mycorrhizal Genomics Consortium"/>
            <person name="Kohler A."/>
            <person name="Kuo A."/>
            <person name="Nagy L.G."/>
            <person name="Floudas D."/>
            <person name="Copeland A."/>
            <person name="Barry K.W."/>
            <person name="Cichocki N."/>
            <person name="Veneault-Fourrey C."/>
            <person name="LaButti K."/>
            <person name="Lindquist E.A."/>
            <person name="Lipzen A."/>
            <person name="Lundell T."/>
            <person name="Morin E."/>
            <person name="Murat C."/>
            <person name="Riley R."/>
            <person name="Ohm R."/>
            <person name="Sun H."/>
            <person name="Tunlid A."/>
            <person name="Henrissat B."/>
            <person name="Grigoriev I.V."/>
            <person name="Hibbett D.S."/>
            <person name="Martin F."/>
        </authorList>
    </citation>
    <scope>NUCLEOTIDE SEQUENCE [LARGE SCALE GENOMIC DNA]</scope>
    <source>
        <strain evidence="2">Foug A</strain>
    </source>
</reference>
<accession>A0A0C3E8M5</accession>
<dbReference type="HOGENOM" id="CLU_2943131_0_0_1"/>